<accession>L8EB35</accession>
<proteinExistence type="predicted"/>
<dbReference type="ChiTaRS" id="RBM25">
    <property type="organism name" value="human"/>
</dbReference>
<reference evidence="1" key="1">
    <citation type="journal article" date="2013" name="PLoS ONE">
        <title>Direct detection of alternative open reading frames translation products in human significantly expands the proteome.</title>
        <authorList>
            <person name="Vanderperre B."/>
            <person name="Lucier J.-F."/>
            <person name="Motard J."/>
            <person name="Tremblay G."/>
            <person name="Vanderperre S."/>
            <person name="Wisztorski M."/>
            <person name="Salzet M."/>
            <person name="Boisvert F.-M."/>
            <person name="Roucou X."/>
        </authorList>
    </citation>
    <scope>NUCLEOTIDE SEQUENCE</scope>
</reference>
<dbReference type="EMBL" id="HF584171">
    <property type="protein sequence ID" value="CCQ43668.1"/>
    <property type="molecule type" value="Genomic_DNA"/>
</dbReference>
<sequence>MMMIEMTPNITEEVLFRKGCVIEKRKWKQMNEIGRERRRSLRKSGSAFWQKGIQIQMQSSRGWNKRLRGAGSHK</sequence>
<dbReference type="AlphaFoldDB" id="L8EB35"/>
<protein>
    <submittedName>
        <fullName evidence="1">Alternative protein RBM25</fullName>
    </submittedName>
</protein>
<evidence type="ECO:0000313" key="1">
    <source>
        <dbReference type="EMBL" id="CCQ43668.1"/>
    </source>
</evidence>
<name>L8EB35_HUMAN</name>
<organism evidence="1">
    <name type="scientific">Homo sapiens</name>
    <name type="common">Human</name>
    <dbReference type="NCBI Taxonomy" id="9606"/>
    <lineage>
        <taxon>Eukaryota</taxon>
        <taxon>Metazoa</taxon>
        <taxon>Chordata</taxon>
        <taxon>Craniata</taxon>
        <taxon>Vertebrata</taxon>
        <taxon>Euteleostomi</taxon>
        <taxon>Mammalia</taxon>
        <taxon>Eutheria</taxon>
        <taxon>Euarchontoglires</taxon>
        <taxon>Primates</taxon>
        <taxon>Haplorrhini</taxon>
        <taxon>Catarrhini</taxon>
        <taxon>Hominidae</taxon>
        <taxon>Homo</taxon>
    </lineage>
</organism>
<gene>
    <name evidence="1" type="primary">RBM25</name>
</gene>
<dbReference type="OrthoDB" id="6275295at2759"/>